<proteinExistence type="predicted"/>
<comment type="caution">
    <text evidence="3">The sequence shown here is derived from an EMBL/GenBank/DDBJ whole genome shotgun (WGS) entry which is preliminary data.</text>
</comment>
<feature type="chain" id="PRO_5043686102" evidence="2">
    <location>
        <begin position="20"/>
        <end position="182"/>
    </location>
</feature>
<dbReference type="RefSeq" id="WP_126607542.1">
    <property type="nucleotide sequence ID" value="NZ_AP025146.1"/>
</dbReference>
<evidence type="ECO:0000256" key="1">
    <source>
        <dbReference type="SAM" id="MobiDB-lite"/>
    </source>
</evidence>
<evidence type="ECO:0000256" key="2">
    <source>
        <dbReference type="SAM" id="SignalP"/>
    </source>
</evidence>
<evidence type="ECO:0000313" key="3">
    <source>
        <dbReference type="EMBL" id="GLQ71012.1"/>
    </source>
</evidence>
<keyword evidence="2" id="KW-0732">Signal</keyword>
<feature type="region of interest" description="Disordered" evidence="1">
    <location>
        <begin position="34"/>
        <end position="57"/>
    </location>
</feature>
<name>A0AAV5NLU9_9VIBR</name>
<keyword evidence="4" id="KW-1185">Reference proteome</keyword>
<dbReference type="AlphaFoldDB" id="A0AAV5NLU9"/>
<gene>
    <name evidence="3" type="ORF">GCM10007932_03720</name>
</gene>
<accession>A0AAV5NLU9</accession>
<sequence>MKKMTISLLFLMFTASSYSGNCFSVTIDKSSEKSRLISKLPPEPGPENNRTLAGVDSDGDGVRDDIQRYILLNYEDDEAMRLVLLQTANVNQLKLTQAHDKEASRMNAIRSLRAIECSMYIGGEEVFKDTNKVTAMQINTRERSKAYDLFHEQIAGAITMGKSYKEYYKSCTFDVRTVMGRK</sequence>
<evidence type="ECO:0000313" key="4">
    <source>
        <dbReference type="Proteomes" id="UP001156690"/>
    </source>
</evidence>
<organism evidence="3 4">
    <name type="scientific">Vibrio penaeicida</name>
    <dbReference type="NCBI Taxonomy" id="104609"/>
    <lineage>
        <taxon>Bacteria</taxon>
        <taxon>Pseudomonadati</taxon>
        <taxon>Pseudomonadota</taxon>
        <taxon>Gammaproteobacteria</taxon>
        <taxon>Vibrionales</taxon>
        <taxon>Vibrionaceae</taxon>
        <taxon>Vibrio</taxon>
    </lineage>
</organism>
<protein>
    <submittedName>
        <fullName evidence="3">Uncharacterized protein</fullName>
    </submittedName>
</protein>
<reference evidence="4" key="1">
    <citation type="journal article" date="2019" name="Int. J. Syst. Evol. Microbiol.">
        <title>The Global Catalogue of Microorganisms (GCM) 10K type strain sequencing project: providing services to taxonomists for standard genome sequencing and annotation.</title>
        <authorList>
            <consortium name="The Broad Institute Genomics Platform"/>
            <consortium name="The Broad Institute Genome Sequencing Center for Infectious Disease"/>
            <person name="Wu L."/>
            <person name="Ma J."/>
        </authorList>
    </citation>
    <scope>NUCLEOTIDE SEQUENCE [LARGE SCALE GENOMIC DNA]</scope>
    <source>
        <strain evidence="4">NBRC 15640</strain>
    </source>
</reference>
<dbReference type="EMBL" id="BSNX01000003">
    <property type="protein sequence ID" value="GLQ71012.1"/>
    <property type="molecule type" value="Genomic_DNA"/>
</dbReference>
<dbReference type="Proteomes" id="UP001156690">
    <property type="component" value="Unassembled WGS sequence"/>
</dbReference>
<feature type="signal peptide" evidence="2">
    <location>
        <begin position="1"/>
        <end position="19"/>
    </location>
</feature>